<dbReference type="CDD" id="cd08262">
    <property type="entry name" value="Zn_ADH8"/>
    <property type="match status" value="1"/>
</dbReference>
<dbReference type="SMART" id="SM00829">
    <property type="entry name" value="PKS_ER"/>
    <property type="match status" value="1"/>
</dbReference>
<dbReference type="SUPFAM" id="SSF50129">
    <property type="entry name" value="GroES-like"/>
    <property type="match status" value="1"/>
</dbReference>
<accession>A0ABS3UX40</accession>
<dbReference type="RefSeq" id="WP_208472304.1">
    <property type="nucleotide sequence ID" value="NZ_JAGFNS010000035.1"/>
</dbReference>
<protein>
    <submittedName>
        <fullName evidence="4">Zinc-binding dehydrogenase</fullName>
    </submittedName>
</protein>
<evidence type="ECO:0000259" key="3">
    <source>
        <dbReference type="SMART" id="SM00829"/>
    </source>
</evidence>
<keyword evidence="5" id="KW-1185">Reference proteome</keyword>
<dbReference type="Gene3D" id="3.90.180.10">
    <property type="entry name" value="Medium-chain alcohol dehydrogenases, catalytic domain"/>
    <property type="match status" value="1"/>
</dbReference>
<dbReference type="Proteomes" id="UP000679690">
    <property type="component" value="Unassembled WGS sequence"/>
</dbReference>
<dbReference type="InterPro" id="IPR013154">
    <property type="entry name" value="ADH-like_N"/>
</dbReference>
<dbReference type="InterPro" id="IPR011032">
    <property type="entry name" value="GroES-like_sf"/>
</dbReference>
<dbReference type="InterPro" id="IPR002328">
    <property type="entry name" value="ADH_Zn_CS"/>
</dbReference>
<evidence type="ECO:0000313" key="4">
    <source>
        <dbReference type="EMBL" id="MBO3743147.1"/>
    </source>
</evidence>
<dbReference type="Pfam" id="PF08240">
    <property type="entry name" value="ADH_N"/>
    <property type="match status" value="1"/>
</dbReference>
<proteinExistence type="inferred from homology"/>
<evidence type="ECO:0000256" key="1">
    <source>
        <dbReference type="ARBA" id="ARBA00023002"/>
    </source>
</evidence>
<keyword evidence="2" id="KW-0862">Zinc</keyword>
<dbReference type="SUPFAM" id="SSF51735">
    <property type="entry name" value="NAD(P)-binding Rossmann-fold domains"/>
    <property type="match status" value="1"/>
</dbReference>
<dbReference type="PANTHER" id="PTHR43189">
    <property type="entry name" value="ZINC-TYPE ALCOHOL DEHYDROGENASE-LIKE PROTEIN C1198.01-RELATED"/>
    <property type="match status" value="1"/>
</dbReference>
<reference evidence="4 5" key="1">
    <citation type="submission" date="2021-03" db="EMBL/GenBank/DDBJ databases">
        <title>Actinoplanes flavus sp. nov., a novel actinomycete isolated from Coconut Palm rhizosphere soil.</title>
        <authorList>
            <person name="Luo X."/>
        </authorList>
    </citation>
    <scope>NUCLEOTIDE SEQUENCE [LARGE SCALE GENOMIC DNA]</scope>
    <source>
        <strain evidence="4 5">NEAU-H7</strain>
    </source>
</reference>
<dbReference type="EMBL" id="JAGFNS010000035">
    <property type="protein sequence ID" value="MBO3743147.1"/>
    <property type="molecule type" value="Genomic_DNA"/>
</dbReference>
<name>A0ABS3UX40_9ACTN</name>
<sequence length="384" mass="41164">MRAVILHDGRLTVGEVPLPEPGHGQIRLRVTRTGICGSDLHVRLDAEPSADVAAEVGYPDFVRRSHHVVMGHEFTGTVDAYGPGCRRRWKPGRAVVSLPLIRHGDDIHMTGMSEHAPGGYAEHLLVSEAATMPVPDGLDPDLAALTEPLAVAYHAVRRGDVAKDDTAVVIGCGPIGLAVILMLKAAGVRRVVASDFSGPRRELARTCGADVVVDPAVQSPWEVLGDDERLVTKATALYGAGIAAMDALQRIPGVPWWTVMRAGQRFGAGPRGAAVFECVGVPGVIEDIVTHAPFRSRVVVVGVCMRPDTFRPTMASNKEVDLRFSFCYDPAEFRGTLHMVARRRIDPRPLITGVVGLDGVADAFDQLAKADSHAKILVDPHAKP</sequence>
<evidence type="ECO:0000256" key="2">
    <source>
        <dbReference type="RuleBase" id="RU361277"/>
    </source>
</evidence>
<gene>
    <name evidence="4" type="ORF">J5X75_37185</name>
</gene>
<dbReference type="PROSITE" id="PS00059">
    <property type="entry name" value="ADH_ZINC"/>
    <property type="match status" value="1"/>
</dbReference>
<dbReference type="InterPro" id="IPR013149">
    <property type="entry name" value="ADH-like_C"/>
</dbReference>
<comment type="caution">
    <text evidence="4">The sequence shown here is derived from an EMBL/GenBank/DDBJ whole genome shotgun (WGS) entry which is preliminary data.</text>
</comment>
<keyword evidence="1" id="KW-0560">Oxidoreductase</keyword>
<dbReference type="InterPro" id="IPR020843">
    <property type="entry name" value="ER"/>
</dbReference>
<dbReference type="Gene3D" id="3.40.50.720">
    <property type="entry name" value="NAD(P)-binding Rossmann-like Domain"/>
    <property type="match status" value="1"/>
</dbReference>
<dbReference type="InterPro" id="IPR036291">
    <property type="entry name" value="NAD(P)-bd_dom_sf"/>
</dbReference>
<organism evidence="4 5">
    <name type="scientific">Actinoplanes flavus</name>
    <dbReference type="NCBI Taxonomy" id="2820290"/>
    <lineage>
        <taxon>Bacteria</taxon>
        <taxon>Bacillati</taxon>
        <taxon>Actinomycetota</taxon>
        <taxon>Actinomycetes</taxon>
        <taxon>Micromonosporales</taxon>
        <taxon>Micromonosporaceae</taxon>
        <taxon>Actinoplanes</taxon>
    </lineage>
</organism>
<evidence type="ECO:0000313" key="5">
    <source>
        <dbReference type="Proteomes" id="UP000679690"/>
    </source>
</evidence>
<feature type="domain" description="Enoyl reductase (ER)" evidence="3">
    <location>
        <begin position="9"/>
        <end position="378"/>
    </location>
</feature>
<comment type="cofactor">
    <cofactor evidence="2">
        <name>Zn(2+)</name>
        <dbReference type="ChEBI" id="CHEBI:29105"/>
    </cofactor>
</comment>
<comment type="similarity">
    <text evidence="2">Belongs to the zinc-containing alcohol dehydrogenase family.</text>
</comment>
<dbReference type="Pfam" id="PF00107">
    <property type="entry name" value="ADH_zinc_N"/>
    <property type="match status" value="1"/>
</dbReference>
<keyword evidence="2" id="KW-0479">Metal-binding</keyword>
<dbReference type="PANTHER" id="PTHR43189:SF1">
    <property type="entry name" value="ZINC-TYPE ALCOHOL DEHYDROGENASE-LIKE PROTEIN C1198.01"/>
    <property type="match status" value="1"/>
</dbReference>